<dbReference type="RefSeq" id="WP_275118081.1">
    <property type="nucleotide sequence ID" value="NZ_JAOTPO010000005.1"/>
</dbReference>
<evidence type="ECO:0000256" key="1">
    <source>
        <dbReference type="ARBA" id="ARBA00009353"/>
    </source>
</evidence>
<dbReference type="InterPro" id="IPR010099">
    <property type="entry name" value="SDR39U1"/>
</dbReference>
<evidence type="ECO:0000313" key="4">
    <source>
        <dbReference type="EMBL" id="MDE5413453.1"/>
    </source>
</evidence>
<evidence type="ECO:0000259" key="2">
    <source>
        <dbReference type="Pfam" id="PF01370"/>
    </source>
</evidence>
<evidence type="ECO:0000313" key="5">
    <source>
        <dbReference type="Proteomes" id="UP001148125"/>
    </source>
</evidence>
<dbReference type="PANTHER" id="PTHR11092:SF0">
    <property type="entry name" value="EPIMERASE FAMILY PROTEIN SDR39U1"/>
    <property type="match status" value="1"/>
</dbReference>
<comment type="caution">
    <text evidence="4">The sequence shown here is derived from an EMBL/GenBank/DDBJ whole genome shotgun (WGS) entry which is preliminary data.</text>
</comment>
<accession>A0ABT5VDC3</accession>
<evidence type="ECO:0000259" key="3">
    <source>
        <dbReference type="Pfam" id="PF08338"/>
    </source>
</evidence>
<organism evidence="4 5">
    <name type="scientific">Alkalihalobacterium chitinilyticum</name>
    <dbReference type="NCBI Taxonomy" id="2980103"/>
    <lineage>
        <taxon>Bacteria</taxon>
        <taxon>Bacillati</taxon>
        <taxon>Bacillota</taxon>
        <taxon>Bacilli</taxon>
        <taxon>Bacillales</taxon>
        <taxon>Bacillaceae</taxon>
        <taxon>Alkalihalobacterium</taxon>
    </lineage>
</organism>
<protein>
    <submittedName>
        <fullName evidence="4">TIGR01777 family oxidoreductase</fullName>
    </submittedName>
</protein>
<name>A0ABT5VDC3_9BACI</name>
<dbReference type="PANTHER" id="PTHR11092">
    <property type="entry name" value="SUGAR NUCLEOTIDE EPIMERASE RELATED"/>
    <property type="match status" value="1"/>
</dbReference>
<dbReference type="EMBL" id="JAOTPO010000005">
    <property type="protein sequence ID" value="MDE5413453.1"/>
    <property type="molecule type" value="Genomic_DNA"/>
</dbReference>
<gene>
    <name evidence="4" type="ORF">N7Z68_08645</name>
</gene>
<keyword evidence="5" id="KW-1185">Reference proteome</keyword>
<dbReference type="Gene3D" id="3.40.50.720">
    <property type="entry name" value="NAD(P)-binding Rossmann-like Domain"/>
    <property type="match status" value="1"/>
</dbReference>
<dbReference type="CDD" id="cd05242">
    <property type="entry name" value="SDR_a8"/>
    <property type="match status" value="1"/>
</dbReference>
<dbReference type="InterPro" id="IPR013549">
    <property type="entry name" value="DUF1731"/>
</dbReference>
<proteinExistence type="inferred from homology"/>
<dbReference type="NCBIfam" id="TIGR01777">
    <property type="entry name" value="yfcH"/>
    <property type="match status" value="1"/>
</dbReference>
<reference evidence="4" key="1">
    <citation type="submission" date="2024-05" db="EMBL/GenBank/DDBJ databases">
        <title>Alkalihalobacillus sp. strain MEB203 novel alkaliphilic bacterium from Lonar Lake, India.</title>
        <authorList>
            <person name="Joshi A."/>
            <person name="Thite S."/>
            <person name="Mengade P."/>
        </authorList>
    </citation>
    <scope>NUCLEOTIDE SEQUENCE</scope>
    <source>
        <strain evidence="4">MEB 203</strain>
    </source>
</reference>
<dbReference type="Pfam" id="PF01370">
    <property type="entry name" value="Epimerase"/>
    <property type="match status" value="1"/>
</dbReference>
<dbReference type="InterPro" id="IPR036291">
    <property type="entry name" value="NAD(P)-bd_dom_sf"/>
</dbReference>
<dbReference type="Pfam" id="PF08338">
    <property type="entry name" value="DUF1731"/>
    <property type="match status" value="1"/>
</dbReference>
<comment type="similarity">
    <text evidence="1">Belongs to the NAD(P)-dependent epimerase/dehydratase family. SDR39U1 subfamily.</text>
</comment>
<dbReference type="InterPro" id="IPR001509">
    <property type="entry name" value="Epimerase_deHydtase"/>
</dbReference>
<feature type="domain" description="NAD-dependent epimerase/dehydratase" evidence="2">
    <location>
        <begin position="5"/>
        <end position="216"/>
    </location>
</feature>
<dbReference type="SUPFAM" id="SSF51735">
    <property type="entry name" value="NAD(P)-binding Rossmann-fold domains"/>
    <property type="match status" value="1"/>
</dbReference>
<dbReference type="Proteomes" id="UP001148125">
    <property type="component" value="Unassembled WGS sequence"/>
</dbReference>
<feature type="domain" description="DUF1731" evidence="3">
    <location>
        <begin position="263"/>
        <end position="302"/>
    </location>
</feature>
<sequence length="305" mass="34437">MSKKIILAGGSGFLGSSLAHFLIGKGYKVVILTRGVSKEQDTIRYIHWDGKTLDDQWQKEIDRSYAIVNFTGKSVNCIYTKANKEEIILSRLNSVKVLKEAIKNCDHPPQSFVQAGSLAIFGDTREVCDEDSKLGDGFSVDVCKQWEEEFFKETLPETRQVLLRIGFALGRNGGALDPLIKLTKMNLGGTVGTGKQFISWLHIDDLNEMFFQSIENENYTGVFNATVPNPVTNKEFMQKLRKVMGKGWSPPAPTPFVWLGAYLFMRTEPSLALTGRNCIPKKLQEKKFQFQFTDLEQTLEDLIYT</sequence>